<sequence length="47" mass="5245">MTAPAFQRIVRVSSGADLIVAVLLSRPWSSFAWMRQALRGTTGARRR</sequence>
<gene>
    <name evidence="1" type="ordered locus">RSPO_m01347</name>
</gene>
<dbReference type="EMBL" id="CP002820">
    <property type="protein sequence ID" value="AEG71982.1"/>
    <property type="molecule type" value="Genomic_DNA"/>
</dbReference>
<name>F6GAR4_RALS8</name>
<evidence type="ECO:0000313" key="2">
    <source>
        <dbReference type="Proteomes" id="UP000007953"/>
    </source>
</evidence>
<dbReference type="HOGENOM" id="CLU_3172418_0_0_4"/>
<protein>
    <submittedName>
        <fullName evidence="1">Uncharacterized protein</fullName>
    </submittedName>
</protein>
<dbReference type="KEGG" id="rsn:RSPO_m01347"/>
<geneLocation type="plasmid" evidence="2"/>
<keyword evidence="1" id="KW-0614">Plasmid</keyword>
<dbReference type="AlphaFoldDB" id="F6GAR4"/>
<reference evidence="1 2" key="1">
    <citation type="journal article" date="2011" name="J. Bacteriol.">
        <title>Complete genome sequence of the plant pathogen Ralstonia solanacearum strain Po82.</title>
        <authorList>
            <person name="Xu J."/>
            <person name="Zheng H.J."/>
            <person name="Liu L."/>
            <person name="Pan Z.C."/>
            <person name="Prior P."/>
            <person name="Tang B."/>
            <person name="Xu J.S."/>
            <person name="Zhang H."/>
            <person name="Tian Q."/>
            <person name="Zhang L.Q."/>
            <person name="Feng J."/>
        </authorList>
    </citation>
    <scope>NUCLEOTIDE SEQUENCE [LARGE SCALE GENOMIC DNA]</scope>
    <source>
        <strain evidence="2">Po82</strain>
    </source>
</reference>
<dbReference type="Proteomes" id="UP000007953">
    <property type="component" value="Plasmid megaplasmid"/>
</dbReference>
<proteinExistence type="predicted"/>
<organism evidence="1 2">
    <name type="scientific">Ralstonia solanacearum (strain Po82)</name>
    <dbReference type="NCBI Taxonomy" id="1031711"/>
    <lineage>
        <taxon>Bacteria</taxon>
        <taxon>Pseudomonadati</taxon>
        <taxon>Pseudomonadota</taxon>
        <taxon>Betaproteobacteria</taxon>
        <taxon>Burkholderiales</taxon>
        <taxon>Burkholderiaceae</taxon>
        <taxon>Ralstonia</taxon>
        <taxon>Ralstonia solanacearum species complex</taxon>
    </lineage>
</organism>
<evidence type="ECO:0000313" key="1">
    <source>
        <dbReference type="EMBL" id="AEG71982.1"/>
    </source>
</evidence>
<accession>F6GAR4</accession>